<evidence type="ECO:0000256" key="7">
    <source>
        <dbReference type="ARBA" id="ARBA00022840"/>
    </source>
</evidence>
<dbReference type="Pfam" id="PF07568">
    <property type="entry name" value="HisKA_2"/>
    <property type="match status" value="1"/>
</dbReference>
<feature type="repeat" description="TPR" evidence="8">
    <location>
        <begin position="270"/>
        <end position="303"/>
    </location>
</feature>
<evidence type="ECO:0000256" key="5">
    <source>
        <dbReference type="ARBA" id="ARBA00022741"/>
    </source>
</evidence>
<accession>A0A327NCZ2</accession>
<keyword evidence="9" id="KW-0175">Coiled coil</keyword>
<dbReference type="RefSeq" id="WP_111350893.1">
    <property type="nucleotide sequence ID" value="NZ_QLII01000002.1"/>
</dbReference>
<keyword evidence="7" id="KW-0067">ATP-binding</keyword>
<feature type="coiled-coil region" evidence="9">
    <location>
        <begin position="463"/>
        <end position="506"/>
    </location>
</feature>
<comment type="caution">
    <text evidence="11">The sequence shown here is derived from an EMBL/GenBank/DDBJ whole genome shotgun (WGS) entry which is preliminary data.</text>
</comment>
<dbReference type="InterPro" id="IPR036890">
    <property type="entry name" value="HATPase_C_sf"/>
</dbReference>
<name>A0A327NCZ2_9BACT</name>
<gene>
    <name evidence="11" type="ORF">HMF3257_37700</name>
</gene>
<keyword evidence="5" id="KW-0547">Nucleotide-binding</keyword>
<dbReference type="EMBL" id="QLII01000002">
    <property type="protein sequence ID" value="RAI73130.1"/>
    <property type="molecule type" value="Genomic_DNA"/>
</dbReference>
<dbReference type="PANTHER" id="PTHR41523:SF8">
    <property type="entry name" value="ETHYLENE RESPONSE SENSOR PROTEIN"/>
    <property type="match status" value="1"/>
</dbReference>
<dbReference type="AlphaFoldDB" id="A0A327NCZ2"/>
<proteinExistence type="predicted"/>
<dbReference type="SUPFAM" id="SSF55874">
    <property type="entry name" value="ATPase domain of HSP90 chaperone/DNA topoisomerase II/histidine kinase"/>
    <property type="match status" value="1"/>
</dbReference>
<evidence type="ECO:0000313" key="11">
    <source>
        <dbReference type="EMBL" id="RAI73130.1"/>
    </source>
</evidence>
<evidence type="ECO:0000256" key="4">
    <source>
        <dbReference type="ARBA" id="ARBA00022679"/>
    </source>
</evidence>
<evidence type="ECO:0000259" key="10">
    <source>
        <dbReference type="SMART" id="SM00387"/>
    </source>
</evidence>
<dbReference type="Pfam" id="PF13174">
    <property type="entry name" value="TPR_6"/>
    <property type="match status" value="1"/>
</dbReference>
<evidence type="ECO:0000256" key="6">
    <source>
        <dbReference type="ARBA" id="ARBA00022777"/>
    </source>
</evidence>
<dbReference type="SMART" id="SM00387">
    <property type="entry name" value="HATPase_c"/>
    <property type="match status" value="1"/>
</dbReference>
<dbReference type="InterPro" id="IPR011495">
    <property type="entry name" value="Sig_transdc_His_kin_sub2_dim/P"/>
</dbReference>
<protein>
    <recommendedName>
        <fullName evidence="2">histidine kinase</fullName>
        <ecNumber evidence="2">2.7.13.3</ecNumber>
    </recommendedName>
</protein>
<dbReference type="PANTHER" id="PTHR41523">
    <property type="entry name" value="TWO-COMPONENT SYSTEM SENSOR PROTEIN"/>
    <property type="match status" value="1"/>
</dbReference>
<sequence length="770" mass="87782">MLLLRPQRTLYRTKELDSQMINRKQLINLSVWCLFTLQVQAQLSAPQLDSVRAQLRGHQSDTTRMKLLLELGTYKLSLPTQTKANQDNTLLLFKQALTLSNRLDERKWKDESLYQLGTYYFRKNELAQGKTYFNQVIKAYRQAGDKAQESKAWFRMAAGFVKKEEHYTEILTTYGHALALANQLGDRQQEAIIRSSIGETQSIQGKFKEAEQEYLHTLTIQKSIGDKSIYRTYAALSNIGFYRGDFNYALSNALKMIKSIEASGKMSELDYAYFRLGNVYFELGQIDKSIETYRKSLAISMKKGQVIVDAAMAKKLARALLKQGKAQEALQFLTAIDRKNLPLVVDDKMTMAESFGECYAALKQYKRAEAYYLESIEWSRKTVSWVALVANMGIGRFYVATNQFAKASPFLQKLLSAPVGQVPANILMEVHLMQFKVDSAAGHYVAAIAQFQQYKALNDSMFNAGKSKQINELEIQYETKKKEQQIQLLTEKEQRQQSELKRAQTTRYGIIAGAILLAGLLGVSYNRYRLKQRSHQLLEAQQQEINLKNDSLQQVLIEKDQLLEEKEWMLKEIHHRVKNNLQIISSLLHSQGVFLTDPTAQSAIRESQNRVHAMALIHQKLYQSDQLANVELSEYIEEIVDYLITSFDRQDTVRKQIAVAPVGLDITLAVPLGLLINEAVTNSLKHAFPSERDGFIAIELTKPDRKTYRLTIRDNGIGLPSDVNPNQSQTLGMSLIWGLSKQLKGTLQIDKNDGLQLILLFTAEKINYET</sequence>
<dbReference type="InterPro" id="IPR019734">
    <property type="entry name" value="TPR_rpt"/>
</dbReference>
<evidence type="ECO:0000256" key="1">
    <source>
        <dbReference type="ARBA" id="ARBA00000085"/>
    </source>
</evidence>
<keyword evidence="3" id="KW-0597">Phosphoprotein</keyword>
<keyword evidence="8" id="KW-0802">TPR repeat</keyword>
<dbReference type="Proteomes" id="UP000249016">
    <property type="component" value="Unassembled WGS sequence"/>
</dbReference>
<evidence type="ECO:0000256" key="8">
    <source>
        <dbReference type="PROSITE-ProRule" id="PRU00339"/>
    </source>
</evidence>
<dbReference type="OrthoDB" id="9767435at2"/>
<dbReference type="InterPro" id="IPR003594">
    <property type="entry name" value="HATPase_dom"/>
</dbReference>
<dbReference type="SUPFAM" id="SSF48452">
    <property type="entry name" value="TPR-like"/>
    <property type="match status" value="3"/>
</dbReference>
<dbReference type="GO" id="GO:0005524">
    <property type="term" value="F:ATP binding"/>
    <property type="evidence" value="ECO:0007669"/>
    <property type="project" value="UniProtKB-KW"/>
</dbReference>
<dbReference type="Gene3D" id="3.30.450.20">
    <property type="entry name" value="PAS domain"/>
    <property type="match status" value="1"/>
</dbReference>
<evidence type="ECO:0000313" key="12">
    <source>
        <dbReference type="Proteomes" id="UP000249016"/>
    </source>
</evidence>
<keyword evidence="6 11" id="KW-0418">Kinase</keyword>
<dbReference type="InterPro" id="IPR011990">
    <property type="entry name" value="TPR-like_helical_dom_sf"/>
</dbReference>
<reference evidence="11 12" key="1">
    <citation type="submission" date="2018-06" db="EMBL/GenBank/DDBJ databases">
        <title>Spirosoma sp. HMF3257 Genome sequencing and assembly.</title>
        <authorList>
            <person name="Kang H."/>
            <person name="Cha I."/>
            <person name="Kim H."/>
            <person name="Kang J."/>
            <person name="Joh K."/>
        </authorList>
    </citation>
    <scope>NUCLEOTIDE SEQUENCE [LARGE SCALE GENOMIC DNA]</scope>
    <source>
        <strain evidence="11 12">HMF3257</strain>
    </source>
</reference>
<evidence type="ECO:0000256" key="2">
    <source>
        <dbReference type="ARBA" id="ARBA00012438"/>
    </source>
</evidence>
<dbReference type="PROSITE" id="PS50005">
    <property type="entry name" value="TPR"/>
    <property type="match status" value="1"/>
</dbReference>
<evidence type="ECO:0000256" key="9">
    <source>
        <dbReference type="SAM" id="Coils"/>
    </source>
</evidence>
<organism evidence="11 12">
    <name type="scientific">Spirosoma telluris</name>
    <dbReference type="NCBI Taxonomy" id="2183553"/>
    <lineage>
        <taxon>Bacteria</taxon>
        <taxon>Pseudomonadati</taxon>
        <taxon>Bacteroidota</taxon>
        <taxon>Cytophagia</taxon>
        <taxon>Cytophagales</taxon>
        <taxon>Cytophagaceae</taxon>
        <taxon>Spirosoma</taxon>
    </lineage>
</organism>
<keyword evidence="4" id="KW-0808">Transferase</keyword>
<keyword evidence="12" id="KW-1185">Reference proteome</keyword>
<evidence type="ECO:0000256" key="3">
    <source>
        <dbReference type="ARBA" id="ARBA00022553"/>
    </source>
</evidence>
<dbReference type="Gene3D" id="3.30.565.10">
    <property type="entry name" value="Histidine kinase-like ATPase, C-terminal domain"/>
    <property type="match status" value="1"/>
</dbReference>
<comment type="catalytic activity">
    <reaction evidence="1">
        <text>ATP + protein L-histidine = ADP + protein N-phospho-L-histidine.</text>
        <dbReference type="EC" id="2.7.13.3"/>
    </reaction>
</comment>
<feature type="domain" description="Histidine kinase/HSP90-like ATPase" evidence="10">
    <location>
        <begin position="667"/>
        <end position="765"/>
    </location>
</feature>
<dbReference type="Pfam" id="PF13181">
    <property type="entry name" value="TPR_8"/>
    <property type="match status" value="1"/>
</dbReference>
<dbReference type="Gene3D" id="1.25.40.10">
    <property type="entry name" value="Tetratricopeptide repeat domain"/>
    <property type="match status" value="2"/>
</dbReference>
<dbReference type="Pfam" id="PF02518">
    <property type="entry name" value="HATPase_c"/>
    <property type="match status" value="1"/>
</dbReference>
<dbReference type="EC" id="2.7.13.3" evidence="2"/>
<dbReference type="GO" id="GO:0004673">
    <property type="term" value="F:protein histidine kinase activity"/>
    <property type="evidence" value="ECO:0007669"/>
    <property type="project" value="UniProtKB-EC"/>
</dbReference>
<dbReference type="Pfam" id="PF13424">
    <property type="entry name" value="TPR_12"/>
    <property type="match status" value="1"/>
</dbReference>
<dbReference type="PROSITE" id="PS50293">
    <property type="entry name" value="TPR_REGION"/>
    <property type="match status" value="1"/>
</dbReference>
<dbReference type="SMART" id="SM00028">
    <property type="entry name" value="TPR"/>
    <property type="match status" value="4"/>
</dbReference>